<sequence length="327" mass="38295">MPKTKLFVCAFLLLGIAVLYGARPFPVHSIAYGITFSDVFAERLTGDWQKVYVAFFDDLGVRNIRLSAYWDRVEPSKDAYDFSDLDWQVSEAEKRGARIILAVGLKLPRWPECHAPAWADGLLPEERERELLKYIRAVIERYRVFSGITHWQVENEPFLSFGDQCPKTDAKFLDREIALVRALDARPILTTDSGELGRWIPAARRGDAFGTTMYFQIQNNIVGQFVYPLHPGFFRLKRRITDLFSGLRPKMVIEFQMEPWNKKQIYETDTDLQLHTFNVVPFDERIAFVERTGFDVVYLWGGEWWYWLKEEKGNPEFWERAQKLFAQ</sequence>
<dbReference type="GO" id="GO:0005975">
    <property type="term" value="P:carbohydrate metabolic process"/>
    <property type="evidence" value="ECO:0007669"/>
    <property type="project" value="InterPro"/>
</dbReference>
<keyword evidence="2" id="KW-0326">Glycosidase</keyword>
<dbReference type="Proteomes" id="UP000177811">
    <property type="component" value="Unassembled WGS sequence"/>
</dbReference>
<protein>
    <recommendedName>
        <fullName evidence="3">Glycoside hydrolase family 42 N-terminal domain-containing protein</fullName>
    </recommendedName>
</protein>
<dbReference type="SUPFAM" id="SSF51445">
    <property type="entry name" value="(Trans)glycosidases"/>
    <property type="match status" value="1"/>
</dbReference>
<dbReference type="Pfam" id="PF02449">
    <property type="entry name" value="Glyco_hydro_42"/>
    <property type="match status" value="1"/>
</dbReference>
<organism evidence="4 5">
    <name type="scientific">Candidatus Sungbacteria bacterium RIFCSPHIGHO2_02_FULL_51_29</name>
    <dbReference type="NCBI Taxonomy" id="1802273"/>
    <lineage>
        <taxon>Bacteria</taxon>
        <taxon>Candidatus Sungiibacteriota</taxon>
    </lineage>
</organism>
<dbReference type="Gene3D" id="3.20.20.80">
    <property type="entry name" value="Glycosidases"/>
    <property type="match status" value="1"/>
</dbReference>
<evidence type="ECO:0000256" key="2">
    <source>
        <dbReference type="ARBA" id="ARBA00023295"/>
    </source>
</evidence>
<dbReference type="InterPro" id="IPR017853">
    <property type="entry name" value="GH"/>
</dbReference>
<keyword evidence="1" id="KW-0378">Hydrolase</keyword>
<proteinExistence type="predicted"/>
<dbReference type="AlphaFoldDB" id="A0A1G2KQ52"/>
<name>A0A1G2KQ52_9BACT</name>
<evidence type="ECO:0000313" key="5">
    <source>
        <dbReference type="Proteomes" id="UP000177811"/>
    </source>
</evidence>
<reference evidence="4 5" key="1">
    <citation type="journal article" date="2016" name="Nat. Commun.">
        <title>Thousands of microbial genomes shed light on interconnected biogeochemical processes in an aquifer system.</title>
        <authorList>
            <person name="Anantharaman K."/>
            <person name="Brown C.T."/>
            <person name="Hug L.A."/>
            <person name="Sharon I."/>
            <person name="Castelle C.J."/>
            <person name="Probst A.J."/>
            <person name="Thomas B.C."/>
            <person name="Singh A."/>
            <person name="Wilkins M.J."/>
            <person name="Karaoz U."/>
            <person name="Brodie E.L."/>
            <person name="Williams K.H."/>
            <person name="Hubbard S.S."/>
            <person name="Banfield J.F."/>
        </authorList>
    </citation>
    <scope>NUCLEOTIDE SEQUENCE [LARGE SCALE GENOMIC DNA]</scope>
</reference>
<evidence type="ECO:0000313" key="4">
    <source>
        <dbReference type="EMBL" id="OHA01550.1"/>
    </source>
</evidence>
<accession>A0A1G2KQ52</accession>
<dbReference type="EMBL" id="MHQL01000060">
    <property type="protein sequence ID" value="OHA01550.1"/>
    <property type="molecule type" value="Genomic_DNA"/>
</dbReference>
<gene>
    <name evidence="4" type="ORF">A3C16_05260</name>
</gene>
<dbReference type="GO" id="GO:0009341">
    <property type="term" value="C:beta-galactosidase complex"/>
    <property type="evidence" value="ECO:0007669"/>
    <property type="project" value="InterPro"/>
</dbReference>
<dbReference type="InterPro" id="IPR013529">
    <property type="entry name" value="Glyco_hydro_42_N"/>
</dbReference>
<feature type="domain" description="Glycoside hydrolase family 42 N-terminal" evidence="3">
    <location>
        <begin position="55"/>
        <end position="112"/>
    </location>
</feature>
<evidence type="ECO:0000256" key="1">
    <source>
        <dbReference type="ARBA" id="ARBA00022801"/>
    </source>
</evidence>
<comment type="caution">
    <text evidence="4">The sequence shown here is derived from an EMBL/GenBank/DDBJ whole genome shotgun (WGS) entry which is preliminary data.</text>
</comment>
<evidence type="ECO:0000259" key="3">
    <source>
        <dbReference type="Pfam" id="PF02449"/>
    </source>
</evidence>
<dbReference type="GO" id="GO:0004565">
    <property type="term" value="F:beta-galactosidase activity"/>
    <property type="evidence" value="ECO:0007669"/>
    <property type="project" value="InterPro"/>
</dbReference>